<feature type="coiled-coil region" evidence="1">
    <location>
        <begin position="83"/>
        <end position="117"/>
    </location>
</feature>
<accession>A0AAP0QTQ6</accession>
<evidence type="ECO:0000256" key="1">
    <source>
        <dbReference type="SAM" id="Coils"/>
    </source>
</evidence>
<dbReference type="Proteomes" id="UP001428341">
    <property type="component" value="Unassembled WGS sequence"/>
</dbReference>
<keyword evidence="1" id="KW-0175">Coiled coil</keyword>
<dbReference type="InterPro" id="IPR044952">
    <property type="entry name" value="SUV2"/>
</dbReference>
<evidence type="ECO:0000313" key="3">
    <source>
        <dbReference type="Proteomes" id="UP001428341"/>
    </source>
</evidence>
<comment type="caution">
    <text evidence="2">The sequence shown here is derived from an EMBL/GenBank/DDBJ whole genome shotgun (WGS) entry which is preliminary data.</text>
</comment>
<gene>
    <name evidence="2" type="ORF">WN944_006938</name>
</gene>
<dbReference type="AlphaFoldDB" id="A0AAP0QTQ6"/>
<dbReference type="SUPFAM" id="SSF48371">
    <property type="entry name" value="ARM repeat"/>
    <property type="match status" value="1"/>
</dbReference>
<dbReference type="PANTHER" id="PTHR35761:SF1">
    <property type="entry name" value="PROTEIN SENSITIVE TO UV 2"/>
    <property type="match status" value="1"/>
</dbReference>
<reference evidence="2 3" key="1">
    <citation type="submission" date="2024-05" db="EMBL/GenBank/DDBJ databases">
        <title>Haplotype-resolved chromosome-level genome assembly of Huyou (Citrus changshanensis).</title>
        <authorList>
            <person name="Miao C."/>
            <person name="Chen W."/>
            <person name="Wu Y."/>
            <person name="Wang L."/>
            <person name="Zhao S."/>
            <person name="Grierson D."/>
            <person name="Xu C."/>
            <person name="Chen K."/>
        </authorList>
    </citation>
    <scope>NUCLEOTIDE SEQUENCE [LARGE SCALE GENOMIC DNA]</scope>
    <source>
        <strain evidence="2">01-14</strain>
        <tissue evidence="2">Leaf</tissue>
    </source>
</reference>
<proteinExistence type="predicted"/>
<organism evidence="2 3">
    <name type="scientific">Citrus x changshan-huyou</name>
    <dbReference type="NCBI Taxonomy" id="2935761"/>
    <lineage>
        <taxon>Eukaryota</taxon>
        <taxon>Viridiplantae</taxon>
        <taxon>Streptophyta</taxon>
        <taxon>Embryophyta</taxon>
        <taxon>Tracheophyta</taxon>
        <taxon>Spermatophyta</taxon>
        <taxon>Magnoliopsida</taxon>
        <taxon>eudicotyledons</taxon>
        <taxon>Gunneridae</taxon>
        <taxon>Pentapetalae</taxon>
        <taxon>rosids</taxon>
        <taxon>malvids</taxon>
        <taxon>Sapindales</taxon>
        <taxon>Rutaceae</taxon>
        <taxon>Aurantioideae</taxon>
        <taxon>Citrus</taxon>
    </lineage>
</organism>
<dbReference type="EMBL" id="JBCGBO010000003">
    <property type="protein sequence ID" value="KAK9214936.1"/>
    <property type="molecule type" value="Genomic_DNA"/>
</dbReference>
<keyword evidence="3" id="KW-1185">Reference proteome</keyword>
<dbReference type="PANTHER" id="PTHR35761">
    <property type="entry name" value="ATR INTERACTING PROTEIN"/>
    <property type="match status" value="1"/>
</dbReference>
<dbReference type="GO" id="GO:0006974">
    <property type="term" value="P:DNA damage response"/>
    <property type="evidence" value="ECO:0007669"/>
    <property type="project" value="InterPro"/>
</dbReference>
<name>A0AAP0QTQ6_9ROSI</name>
<sequence length="688" mass="76689">MSGENTEVWDDDFLEELNQVEQLALSSSSTAFFSQPPPLISSAMNNINNNSNPIISYSPPRNLSQRTTAAAPASAVDAKDLEIQRLKRELGLVSKQLSEMEHECLELKKDKNEKEKLIANIHHSKCQKLKNGVPAVDHHEVFQQFQKAKDSDQVGNQINSASSSCKAIGIQVDQASHSDHLQKLRAIWGSPGDQELGKTMISKLFVDCSQEFHALFGCMNMNTSAIMKVSLPVKSSVGASKYHHADTDPSSEAANISHLYSVLTKIGNGVMQLETLLEPLLGLCNVNNVVVVSNSLRVLKVFLKHLLTLKNKAGERYPIDVFVLDGHPLRVATICTLLRENVMVEGVLSRDNVRDLHGSYTAENRLFYLRRDEASSSGCNPFGTRFSDAETLHKKGIWSPVMATSLSRVNWVSLFELMHQTTMRVTDEHVRSEAISIMNMILMSSYSYTEREKFGQKLVFENISQLLNKEAGVQVQKEAVHLLYLLLNCPKIFRRFCSGYKEENAGVADDSHVNLSPSILESLADCIGCCGTSVQDLELRRNAIILLALIVSYGRPGVEILVSQKLPREANFLMLILQVLVAEIDTESSAYTVPADLFRARTLLIRETLILLNRLVSNPSYSSIVLQVLTSSRDMASLTVDVATRLSRKEERRGQSDSVSKQMRESEILDLGRKFKRRVFAYLGDSIS</sequence>
<evidence type="ECO:0000313" key="2">
    <source>
        <dbReference type="EMBL" id="KAK9214936.1"/>
    </source>
</evidence>
<dbReference type="InterPro" id="IPR016024">
    <property type="entry name" value="ARM-type_fold"/>
</dbReference>
<protein>
    <submittedName>
        <fullName evidence="2">Uncharacterized protein</fullName>
    </submittedName>
</protein>